<feature type="coiled-coil region" evidence="6">
    <location>
        <begin position="225"/>
        <end position="346"/>
    </location>
</feature>
<dbReference type="SUPFAM" id="SSF57997">
    <property type="entry name" value="Tropomyosin"/>
    <property type="match status" value="1"/>
</dbReference>
<name>A0AAV1RXT3_9ROSI</name>
<organism evidence="8 9">
    <name type="scientific">Dovyalis caffra</name>
    <dbReference type="NCBI Taxonomy" id="77055"/>
    <lineage>
        <taxon>Eukaryota</taxon>
        <taxon>Viridiplantae</taxon>
        <taxon>Streptophyta</taxon>
        <taxon>Embryophyta</taxon>
        <taxon>Tracheophyta</taxon>
        <taxon>Spermatophyta</taxon>
        <taxon>Magnoliopsida</taxon>
        <taxon>eudicotyledons</taxon>
        <taxon>Gunneridae</taxon>
        <taxon>Pentapetalae</taxon>
        <taxon>rosids</taxon>
        <taxon>fabids</taxon>
        <taxon>Malpighiales</taxon>
        <taxon>Salicaceae</taxon>
        <taxon>Flacourtieae</taxon>
        <taxon>Dovyalis</taxon>
    </lineage>
</organism>
<evidence type="ECO:0000256" key="1">
    <source>
        <dbReference type="ARBA" id="ARBA00008956"/>
    </source>
</evidence>
<evidence type="ECO:0000256" key="2">
    <source>
        <dbReference type="ARBA" id="ARBA00022473"/>
    </source>
</evidence>
<keyword evidence="7" id="KW-0472">Membrane</keyword>
<dbReference type="AlphaFoldDB" id="A0AAV1RXT3"/>
<feature type="transmembrane region" description="Helical" evidence="7">
    <location>
        <begin position="633"/>
        <end position="650"/>
    </location>
</feature>
<dbReference type="Proteomes" id="UP001314170">
    <property type="component" value="Unassembled WGS sequence"/>
</dbReference>
<feature type="coiled-coil region" evidence="6">
    <location>
        <begin position="75"/>
        <end position="102"/>
    </location>
</feature>
<keyword evidence="2 5" id="KW-0217">Developmental protein</keyword>
<sequence length="790" mass="90984">MVKVVEQREEDVKIQAKKCEECTAELENKERQLGLVKDWILVCELGLSSRENELHLVWQEIKDCKVMLSVKKEKLRSVQTDIELKERNLGSLERLSEELCKEIFEKVEKLGSVRKLVEEQSKELEFNGREVEKVKKLIANCGCDLELKQKELRKVWNLIDDCNGELSSKEMALKMLQERSSAEFVYVNELDCKEKELNLIQKSIVESSKEFDTKKQHLGSISLLIDEYTAELETKEEQNDGLKKSINKCSAVLKSKETELKKLESKEEELNKIKGRINAYNKELESRERVFNAIQMSIEDRSEELTGKEQQLKSVQLSLGECETELEEMKEQKNSIQKSIVECSEELQPKEKNLVLTRESLRECCDELELKKVQLYSIQRSSHELKKKFEEREKHLNSLENTLDERLKNLGVKERQFEERVKEIELKEQLLRSMQKSVEQRHKEVEILLNAFSKLTIVLLRHGLFTFSGSKAWFNAPFLLDVLRNPRSECREIGCLGKGLGSNILSLHARIDQTDVRNPKHASSSTFQFNATASERSSQPVNECVNTHHLMHLGVSVEPAKYVLDFMLWSFSQNWKNGVAGLDASVKRNHVLLLEHLMKVSPKISPQVKEDAIKLAVIWEKNIRLETEDSMEVLMFLFFLAIYGLVYCFSRDRILRLIGTIAHKKEAPEIFKALGFADKDLVPVFIENLFGNKQYIAAARFSYAFGVVGRFSPELILKKYMEDACSCKGIDNSNEAQACGKAIDEALSALRSMAELVADCKYESRYMIEDIIRSVSALEKRKAAWTLSLQ</sequence>
<evidence type="ECO:0000256" key="3">
    <source>
        <dbReference type="ARBA" id="ARBA00022782"/>
    </source>
</evidence>
<dbReference type="InterPro" id="IPR012474">
    <property type="entry name" value="Frigida"/>
</dbReference>
<comment type="similarity">
    <text evidence="1 5">Belongs to the Frigida family.</text>
</comment>
<evidence type="ECO:0000313" key="8">
    <source>
        <dbReference type="EMBL" id="CAK7340848.1"/>
    </source>
</evidence>
<evidence type="ECO:0000313" key="9">
    <source>
        <dbReference type="Proteomes" id="UP001314170"/>
    </source>
</evidence>
<keyword evidence="7" id="KW-1133">Transmembrane helix</keyword>
<proteinExistence type="inferred from homology"/>
<evidence type="ECO:0000256" key="4">
    <source>
        <dbReference type="ARBA" id="ARBA00023089"/>
    </source>
</evidence>
<dbReference type="PANTHER" id="PTHR31791:SF37">
    <property type="entry name" value="A_TM021B04.7 PROTEIN"/>
    <property type="match status" value="1"/>
</dbReference>
<dbReference type="PANTHER" id="PTHR31791">
    <property type="entry name" value="FRIGIDA-LIKE PROTEIN 3-RELATED"/>
    <property type="match status" value="1"/>
</dbReference>
<keyword evidence="9" id="KW-1185">Reference proteome</keyword>
<protein>
    <recommendedName>
        <fullName evidence="5">FRIGIDA-like protein</fullName>
    </recommendedName>
</protein>
<dbReference type="GO" id="GO:0030154">
    <property type="term" value="P:cell differentiation"/>
    <property type="evidence" value="ECO:0007669"/>
    <property type="project" value="UniProtKB-KW"/>
</dbReference>
<dbReference type="EMBL" id="CAWUPB010001160">
    <property type="protein sequence ID" value="CAK7340848.1"/>
    <property type="molecule type" value="Genomic_DNA"/>
</dbReference>
<evidence type="ECO:0000256" key="5">
    <source>
        <dbReference type="RuleBase" id="RU364012"/>
    </source>
</evidence>
<dbReference type="Gene3D" id="1.10.287.1490">
    <property type="match status" value="1"/>
</dbReference>
<accession>A0AAV1RXT3</accession>
<keyword evidence="3 5" id="KW-0221">Differentiation</keyword>
<comment type="caution">
    <text evidence="8">The sequence shown here is derived from an EMBL/GenBank/DDBJ whole genome shotgun (WGS) entry which is preliminary data.</text>
</comment>
<keyword evidence="7" id="KW-0812">Transmembrane</keyword>
<dbReference type="Pfam" id="PF07899">
    <property type="entry name" value="Frigida"/>
    <property type="match status" value="1"/>
</dbReference>
<keyword evidence="6" id="KW-0175">Coiled coil</keyword>
<feature type="coiled-coil region" evidence="6">
    <location>
        <begin position="382"/>
        <end position="427"/>
    </location>
</feature>
<dbReference type="GO" id="GO:0009908">
    <property type="term" value="P:flower development"/>
    <property type="evidence" value="ECO:0007669"/>
    <property type="project" value="UniProtKB-KW"/>
</dbReference>
<reference evidence="8 9" key="1">
    <citation type="submission" date="2024-01" db="EMBL/GenBank/DDBJ databases">
        <authorList>
            <person name="Waweru B."/>
        </authorList>
    </citation>
    <scope>NUCLEOTIDE SEQUENCE [LARGE SCALE GENOMIC DNA]</scope>
</reference>
<evidence type="ECO:0000256" key="7">
    <source>
        <dbReference type="SAM" id="Phobius"/>
    </source>
</evidence>
<evidence type="ECO:0000256" key="6">
    <source>
        <dbReference type="SAM" id="Coils"/>
    </source>
</evidence>
<gene>
    <name evidence="8" type="ORF">DCAF_LOCUS15937</name>
</gene>
<keyword evidence="4 5" id="KW-0287">Flowering</keyword>